<dbReference type="Proteomes" id="UP000235023">
    <property type="component" value="Unassembled WGS sequence"/>
</dbReference>
<dbReference type="EMBL" id="KZ559544">
    <property type="protein sequence ID" value="PLN80748.1"/>
    <property type="molecule type" value="Genomic_DNA"/>
</dbReference>
<keyword evidence="2" id="KW-1185">Reference proteome</keyword>
<organism evidence="1 2">
    <name type="scientific">Aspergillus taichungensis</name>
    <dbReference type="NCBI Taxonomy" id="482145"/>
    <lineage>
        <taxon>Eukaryota</taxon>
        <taxon>Fungi</taxon>
        <taxon>Dikarya</taxon>
        <taxon>Ascomycota</taxon>
        <taxon>Pezizomycotina</taxon>
        <taxon>Eurotiomycetes</taxon>
        <taxon>Eurotiomycetidae</taxon>
        <taxon>Eurotiales</taxon>
        <taxon>Aspergillaceae</taxon>
        <taxon>Aspergillus</taxon>
        <taxon>Aspergillus subgen. Circumdati</taxon>
    </lineage>
</organism>
<protein>
    <submittedName>
        <fullName evidence="1">Uncharacterized protein</fullName>
    </submittedName>
</protein>
<proteinExistence type="predicted"/>
<gene>
    <name evidence="1" type="ORF">BDW42DRAFT_107330</name>
</gene>
<dbReference type="AlphaFoldDB" id="A0A2J5HTR2"/>
<accession>A0A2J5HTR2</accession>
<sequence>MAPFISVSRYAKMRGEVSLLMASKGSLWPLVSAAYASPAVKGQASQNWQFLPVLKQVSGNDHLGGQLAGQLSLLHQGKRRETKPASLTKY</sequence>
<name>A0A2J5HTR2_9EURO</name>
<evidence type="ECO:0000313" key="1">
    <source>
        <dbReference type="EMBL" id="PLN80748.1"/>
    </source>
</evidence>
<reference evidence="2" key="1">
    <citation type="submission" date="2017-12" db="EMBL/GenBank/DDBJ databases">
        <authorList>
            <consortium name="DOE Joint Genome Institute"/>
            <person name="Mondo S.J."/>
            <person name="Kjaerbolling I."/>
            <person name="Vesth T.C."/>
            <person name="Frisvad J.C."/>
            <person name="Nybo J.L."/>
            <person name="Theobald S."/>
            <person name="Kuo A."/>
            <person name="Bowyer P."/>
            <person name="Matsuda Y."/>
            <person name="Lyhne E.K."/>
            <person name="Kogle M.E."/>
            <person name="Clum A."/>
            <person name="Lipzen A."/>
            <person name="Salamov A."/>
            <person name="Ngan C.Y."/>
            <person name="Daum C."/>
            <person name="Chiniquy J."/>
            <person name="Barry K."/>
            <person name="LaButti K."/>
            <person name="Haridas S."/>
            <person name="Simmons B.A."/>
            <person name="Magnuson J.K."/>
            <person name="Mortensen U.H."/>
            <person name="Larsen T.O."/>
            <person name="Grigoriev I.V."/>
            <person name="Baker S.E."/>
            <person name="Andersen M.R."/>
            <person name="Nordberg H.P."/>
            <person name="Cantor M.N."/>
            <person name="Hua S.X."/>
        </authorList>
    </citation>
    <scope>NUCLEOTIDE SEQUENCE [LARGE SCALE GENOMIC DNA]</scope>
    <source>
        <strain evidence="2">IBT 19404</strain>
    </source>
</reference>
<evidence type="ECO:0000313" key="2">
    <source>
        <dbReference type="Proteomes" id="UP000235023"/>
    </source>
</evidence>